<dbReference type="CDD" id="cd01836">
    <property type="entry name" value="FeeA_FeeB_like"/>
    <property type="match status" value="1"/>
</dbReference>
<keyword evidence="2" id="KW-0378">Hydrolase</keyword>
<dbReference type="EMBL" id="JAUZVY010000002">
    <property type="protein sequence ID" value="MDP4528706.1"/>
    <property type="molecule type" value="Genomic_DNA"/>
</dbReference>
<evidence type="ECO:0000313" key="2">
    <source>
        <dbReference type="EMBL" id="MDP4528706.1"/>
    </source>
</evidence>
<evidence type="ECO:0000313" key="3">
    <source>
        <dbReference type="Proteomes" id="UP001236258"/>
    </source>
</evidence>
<dbReference type="PANTHER" id="PTHR30383:SF5">
    <property type="entry name" value="SGNH HYDROLASE-TYPE ESTERASE DOMAIN-CONTAINING PROTEIN"/>
    <property type="match status" value="1"/>
</dbReference>
<protein>
    <submittedName>
        <fullName evidence="2">SGNH/GDSL hydrolase family protein</fullName>
    </submittedName>
</protein>
<dbReference type="Gene3D" id="3.40.50.1110">
    <property type="entry name" value="SGNH hydrolase"/>
    <property type="match status" value="1"/>
</dbReference>
<feature type="domain" description="SGNH hydrolase-type esterase" evidence="1">
    <location>
        <begin position="53"/>
        <end position="219"/>
    </location>
</feature>
<organism evidence="2 3">
    <name type="scientific">Alkalimonas delamerensis</name>
    <dbReference type="NCBI Taxonomy" id="265981"/>
    <lineage>
        <taxon>Bacteria</taxon>
        <taxon>Pseudomonadati</taxon>
        <taxon>Pseudomonadota</taxon>
        <taxon>Gammaproteobacteria</taxon>
        <taxon>Alkalimonas</taxon>
    </lineage>
</organism>
<dbReference type="Pfam" id="PF13472">
    <property type="entry name" value="Lipase_GDSL_2"/>
    <property type="match status" value="1"/>
</dbReference>
<dbReference type="RefSeq" id="WP_305944824.1">
    <property type="nucleotide sequence ID" value="NZ_JAUZVY010000002.1"/>
</dbReference>
<evidence type="ECO:0000259" key="1">
    <source>
        <dbReference type="Pfam" id="PF13472"/>
    </source>
</evidence>
<dbReference type="InterPro" id="IPR013830">
    <property type="entry name" value="SGNH_hydro"/>
</dbReference>
<keyword evidence="3" id="KW-1185">Reference proteome</keyword>
<dbReference type="PANTHER" id="PTHR30383">
    <property type="entry name" value="THIOESTERASE 1/PROTEASE 1/LYSOPHOSPHOLIPASE L1"/>
    <property type="match status" value="1"/>
</dbReference>
<dbReference type="SUPFAM" id="SSF52266">
    <property type="entry name" value="SGNH hydrolase"/>
    <property type="match status" value="1"/>
</dbReference>
<name>A0ABT9GP30_9GAMM</name>
<dbReference type="Proteomes" id="UP001236258">
    <property type="component" value="Unassembled WGS sequence"/>
</dbReference>
<dbReference type="InterPro" id="IPR036514">
    <property type="entry name" value="SGNH_hydro_sf"/>
</dbReference>
<gene>
    <name evidence="2" type="ORF">Q3O59_06630</name>
</gene>
<dbReference type="GO" id="GO:0016787">
    <property type="term" value="F:hydrolase activity"/>
    <property type="evidence" value="ECO:0007669"/>
    <property type="project" value="UniProtKB-KW"/>
</dbReference>
<sequence>MHWKFWGLAIGCWPLLLWQGRRVRKQALRLPEACGDRAGTLGQGQKLRLLICGDSAAAGVGCTQQQQALAGQLVNRLAGQAEVRWQLHASTGLNSAELYQQLQGLPASTLDWVVVSIGVNDVTELCPSRRYRARMNALLQLIEHRFDGPRVLLSAIPPMQHFGALPAPLNYWLGLKASALNQQLEQVLADWPKASLVNAPAVLERSMLAEDGFHPSPAGASHWAALVADAMVVPEPECK</sequence>
<proteinExistence type="predicted"/>
<comment type="caution">
    <text evidence="2">The sequence shown here is derived from an EMBL/GenBank/DDBJ whole genome shotgun (WGS) entry which is preliminary data.</text>
</comment>
<dbReference type="InterPro" id="IPR051532">
    <property type="entry name" value="Ester_Hydrolysis_Enzymes"/>
</dbReference>
<reference evidence="2 3" key="1">
    <citation type="submission" date="2023-08" db="EMBL/GenBank/DDBJ databases">
        <authorList>
            <person name="Joshi A."/>
            <person name="Thite S."/>
        </authorList>
    </citation>
    <scope>NUCLEOTIDE SEQUENCE [LARGE SCALE GENOMIC DNA]</scope>
    <source>
        <strain evidence="2 3">1E1</strain>
    </source>
</reference>
<accession>A0ABT9GP30</accession>